<dbReference type="EMBL" id="JAVRJZ010000020">
    <property type="protein sequence ID" value="KAK2705986.1"/>
    <property type="molecule type" value="Genomic_DNA"/>
</dbReference>
<reference evidence="2" key="1">
    <citation type="submission" date="2023-07" db="EMBL/GenBank/DDBJ databases">
        <title>Chromosome-level genome assembly of Artemia franciscana.</title>
        <authorList>
            <person name="Jo E."/>
        </authorList>
    </citation>
    <scope>NUCLEOTIDE SEQUENCE</scope>
    <source>
        <tissue evidence="2">Whole body</tissue>
    </source>
</reference>
<comment type="caution">
    <text evidence="2">The sequence shown here is derived from an EMBL/GenBank/DDBJ whole genome shotgun (WGS) entry which is preliminary data.</text>
</comment>
<evidence type="ECO:0000313" key="2">
    <source>
        <dbReference type="EMBL" id="KAK2705986.1"/>
    </source>
</evidence>
<accession>A0AA88KXU9</accession>
<organism evidence="2 3">
    <name type="scientific">Artemia franciscana</name>
    <name type="common">Brine shrimp</name>
    <name type="synonym">Artemia sanfranciscana</name>
    <dbReference type="NCBI Taxonomy" id="6661"/>
    <lineage>
        <taxon>Eukaryota</taxon>
        <taxon>Metazoa</taxon>
        <taxon>Ecdysozoa</taxon>
        <taxon>Arthropoda</taxon>
        <taxon>Crustacea</taxon>
        <taxon>Branchiopoda</taxon>
        <taxon>Anostraca</taxon>
        <taxon>Artemiidae</taxon>
        <taxon>Artemia</taxon>
    </lineage>
</organism>
<gene>
    <name evidence="2" type="ORF">QYM36_016118</name>
</gene>
<dbReference type="Proteomes" id="UP001187531">
    <property type="component" value="Unassembled WGS sequence"/>
</dbReference>
<keyword evidence="3" id="KW-1185">Reference proteome</keyword>
<evidence type="ECO:0000313" key="3">
    <source>
        <dbReference type="Proteomes" id="UP001187531"/>
    </source>
</evidence>
<name>A0AA88KXU9_ARTSF</name>
<sequence length="94" mass="10222">MGLFPIWTEPLAQLTGYSLSEVLPLVDLYFCGNSSLVIANASLSSCDNETPDSGVASDIEVSNTDSVDSDRSFGITPKRKQVSYNSDTTKRRKN</sequence>
<feature type="region of interest" description="Disordered" evidence="1">
    <location>
        <begin position="48"/>
        <end position="94"/>
    </location>
</feature>
<dbReference type="AlphaFoldDB" id="A0AA88KXU9"/>
<evidence type="ECO:0000256" key="1">
    <source>
        <dbReference type="SAM" id="MobiDB-lite"/>
    </source>
</evidence>
<proteinExistence type="predicted"/>
<protein>
    <submittedName>
        <fullName evidence="2">Uncharacterized protein</fullName>
    </submittedName>
</protein>